<accession>A0AAE7EAC4</accession>
<dbReference type="EMBL" id="CP053832">
    <property type="protein sequence ID" value="QKF84539.1"/>
    <property type="molecule type" value="Genomic_DNA"/>
</dbReference>
<feature type="transmembrane region" description="Helical" evidence="1">
    <location>
        <begin position="6"/>
        <end position="37"/>
    </location>
</feature>
<sequence length="60" mass="6936">MISSIVAIVFLISVFLVICLIAYMFFIKLLIIFYSFFTSDKGHKYKKPTPPKHQALNPKL</sequence>
<evidence type="ECO:0000256" key="1">
    <source>
        <dbReference type="SAM" id="Phobius"/>
    </source>
</evidence>
<dbReference type="Proteomes" id="UP000509722">
    <property type="component" value="Chromosome"/>
</dbReference>
<keyword evidence="1" id="KW-1133">Transmembrane helix</keyword>
<keyword evidence="1" id="KW-0812">Transmembrane</keyword>
<dbReference type="AlphaFoldDB" id="A0AAE7EAC4"/>
<gene>
    <name evidence="2" type="ORF">CURT_1061</name>
</gene>
<keyword evidence="1" id="KW-0472">Membrane</keyword>
<proteinExistence type="predicted"/>
<protein>
    <submittedName>
        <fullName evidence="2">Uncharacterized protein</fullName>
    </submittedName>
</protein>
<evidence type="ECO:0000313" key="2">
    <source>
        <dbReference type="EMBL" id="QKF84539.1"/>
    </source>
</evidence>
<organism evidence="2 3">
    <name type="scientific">Campylobacter ureolyticus</name>
    <dbReference type="NCBI Taxonomy" id="827"/>
    <lineage>
        <taxon>Bacteria</taxon>
        <taxon>Pseudomonadati</taxon>
        <taxon>Campylobacterota</taxon>
        <taxon>Epsilonproteobacteria</taxon>
        <taxon>Campylobacterales</taxon>
        <taxon>Campylobacteraceae</taxon>
        <taxon>Campylobacter</taxon>
    </lineage>
</organism>
<reference evidence="2 3" key="1">
    <citation type="submission" date="2020-05" db="EMBL/GenBank/DDBJ databases">
        <title>Complete genome sequencing of Campylobacter and Arcobacter type strains.</title>
        <authorList>
            <person name="Miller W.G."/>
            <person name="Yee E."/>
        </authorList>
    </citation>
    <scope>NUCLEOTIDE SEQUENCE [LARGE SCALE GENOMIC DNA]</scope>
    <source>
        <strain evidence="2 3">LMG 6451</strain>
    </source>
</reference>
<name>A0AAE7EAC4_9BACT</name>
<evidence type="ECO:0000313" key="3">
    <source>
        <dbReference type="Proteomes" id="UP000509722"/>
    </source>
</evidence>